<evidence type="ECO:0000313" key="5">
    <source>
        <dbReference type="Proteomes" id="UP000594342"/>
    </source>
</evidence>
<protein>
    <recommendedName>
        <fullName evidence="6">UDP-glucose 6-dehydrogenase</fullName>
    </recommendedName>
</protein>
<evidence type="ECO:0008006" key="6">
    <source>
        <dbReference type="Google" id="ProtNLM"/>
    </source>
</evidence>
<evidence type="ECO:0000259" key="3">
    <source>
        <dbReference type="Pfam" id="PF03721"/>
    </source>
</evidence>
<reference evidence="4 5" key="1">
    <citation type="submission" date="2018-10" db="EMBL/GenBank/DDBJ databases">
        <authorList>
            <consortium name="IHU Genomes"/>
        </authorList>
    </citation>
    <scope>NUCLEOTIDE SEQUENCE [LARGE SCALE GENOMIC DNA]</scope>
    <source>
        <strain evidence="4 5">A1</strain>
    </source>
</reference>
<dbReference type="Pfam" id="PF03721">
    <property type="entry name" value="UDPG_MGDP_dh_N"/>
    <property type="match status" value="1"/>
</dbReference>
<dbReference type="Proteomes" id="UP000594342">
    <property type="component" value="Unassembled WGS sequence"/>
</dbReference>
<dbReference type="GO" id="GO:0051287">
    <property type="term" value="F:NAD binding"/>
    <property type="evidence" value="ECO:0007669"/>
    <property type="project" value="InterPro"/>
</dbReference>
<dbReference type="EMBL" id="UPSH01000001">
    <property type="protein sequence ID" value="VBB18500.1"/>
    <property type="molecule type" value="Genomic_DNA"/>
</dbReference>
<dbReference type="InterPro" id="IPR008927">
    <property type="entry name" value="6-PGluconate_DH-like_C_sf"/>
</dbReference>
<keyword evidence="5" id="KW-1185">Reference proteome</keyword>
<evidence type="ECO:0000259" key="2">
    <source>
        <dbReference type="Pfam" id="PF00984"/>
    </source>
</evidence>
<comment type="similarity">
    <text evidence="1">Belongs to the UDP-glucose/GDP-mannose dehydrogenase family.</text>
</comment>
<sequence>MKIGVIGNGFVGKATCVLQNPDVEIIAYDVNPKMCNPLGTTLEDLKSCELIFVSVPTPMNKDGSCYLGIVESVVNSLKSNNIVNEPNNFVVIRSTVVPGTSDRLGCYFMPEFLTEKNFLQDFKNCSEWIFGLKGTNQEHDQIFKNKIIKLFGFAKSHGCIESDSTNFVLNREAEMIKYFRNCFLAMKVSFCNEIYDYCQLSGINYENVRYLATKDERIRPSHSSVPGHDGKRGYGGTCFPKDTKALLHSMRELGMKSYMFEAMNTRNDTVDRVEHDWNSNVGRSVIETEKSSQ</sequence>
<dbReference type="PANTHER" id="PTHR43750">
    <property type="entry name" value="UDP-GLUCOSE 6-DEHYDROGENASE TUAD"/>
    <property type="match status" value="1"/>
</dbReference>
<dbReference type="InterPro" id="IPR001732">
    <property type="entry name" value="UDP-Glc/GDP-Man_DH_N"/>
</dbReference>
<organism evidence="4 5">
    <name type="scientific">Yasminevirus sp. GU-2018</name>
    <dbReference type="NCBI Taxonomy" id="2420051"/>
    <lineage>
        <taxon>Viruses</taxon>
        <taxon>Varidnaviria</taxon>
        <taxon>Bamfordvirae</taxon>
        <taxon>Nucleocytoviricota</taxon>
        <taxon>Megaviricetes</taxon>
        <taxon>Imitervirales</taxon>
        <taxon>Mimiviridae</taxon>
        <taxon>Klosneuvirinae</taxon>
        <taxon>Yasminevirus</taxon>
        <taxon>Yasminevirus saudimassiliense</taxon>
    </lineage>
</organism>
<evidence type="ECO:0000313" key="4">
    <source>
        <dbReference type="EMBL" id="VBB18500.1"/>
    </source>
</evidence>
<evidence type="ECO:0000256" key="1">
    <source>
        <dbReference type="ARBA" id="ARBA00006601"/>
    </source>
</evidence>
<name>A0A5K0U9W6_9VIRU</name>
<dbReference type="GO" id="GO:0016616">
    <property type="term" value="F:oxidoreductase activity, acting on the CH-OH group of donors, NAD or NADP as acceptor"/>
    <property type="evidence" value="ECO:0007669"/>
    <property type="project" value="InterPro"/>
</dbReference>
<dbReference type="Gene3D" id="3.40.50.720">
    <property type="entry name" value="NAD(P)-binding Rossmann-like Domain"/>
    <property type="match status" value="2"/>
</dbReference>
<dbReference type="InterPro" id="IPR014026">
    <property type="entry name" value="UDP-Glc/GDP-Man_DH_dimer"/>
</dbReference>
<dbReference type="SUPFAM" id="SSF48179">
    <property type="entry name" value="6-phosphogluconate dehydrogenase C-terminal domain-like"/>
    <property type="match status" value="1"/>
</dbReference>
<dbReference type="InterPro" id="IPR036291">
    <property type="entry name" value="NAD(P)-bd_dom_sf"/>
</dbReference>
<accession>A0A5K0U9W6</accession>
<proteinExistence type="inferred from homology"/>
<dbReference type="Pfam" id="PF00984">
    <property type="entry name" value="UDPG_MGDP_dh"/>
    <property type="match status" value="1"/>
</dbReference>
<dbReference type="Gene3D" id="1.20.5.100">
    <property type="entry name" value="Cytochrome c1, transmembrane anchor, C-terminal"/>
    <property type="match status" value="1"/>
</dbReference>
<dbReference type="SUPFAM" id="SSF51735">
    <property type="entry name" value="NAD(P)-binding Rossmann-fold domains"/>
    <property type="match status" value="1"/>
</dbReference>
<feature type="domain" description="UDP-glucose/GDP-mannose dehydrogenase dimerisation" evidence="2">
    <location>
        <begin position="171"/>
        <end position="268"/>
    </location>
</feature>
<gene>
    <name evidence="4" type="ORF">YASMINEVIRUS_963</name>
</gene>
<feature type="domain" description="UDP-glucose/GDP-mannose dehydrogenase N-terminal" evidence="3">
    <location>
        <begin position="44"/>
        <end position="136"/>
    </location>
</feature>
<dbReference type="PANTHER" id="PTHR43750:SF3">
    <property type="entry name" value="UDP-GLUCOSE 6-DEHYDROGENASE TUAD"/>
    <property type="match status" value="1"/>
</dbReference>
<comment type="caution">
    <text evidence="4">The sequence shown here is derived from an EMBL/GenBank/DDBJ whole genome shotgun (WGS) entry which is preliminary data.</text>
</comment>